<evidence type="ECO:0000256" key="1">
    <source>
        <dbReference type="ARBA" id="ARBA00022801"/>
    </source>
</evidence>
<proteinExistence type="predicted"/>
<keyword evidence="3" id="KW-0540">Nuclease</keyword>
<dbReference type="InterPro" id="IPR050535">
    <property type="entry name" value="DNA_Repair-Maintenance_Comp"/>
</dbReference>
<dbReference type="Pfam" id="PF00149">
    <property type="entry name" value="Metallophos"/>
    <property type="match status" value="1"/>
</dbReference>
<evidence type="ECO:0000259" key="2">
    <source>
        <dbReference type="Pfam" id="PF00149"/>
    </source>
</evidence>
<evidence type="ECO:0000313" key="3">
    <source>
        <dbReference type="EMBL" id="PRX42548.1"/>
    </source>
</evidence>
<dbReference type="SUPFAM" id="SSF56300">
    <property type="entry name" value="Metallo-dependent phosphatases"/>
    <property type="match status" value="1"/>
</dbReference>
<dbReference type="InterPro" id="IPR041796">
    <property type="entry name" value="Mre11_N"/>
</dbReference>
<gene>
    <name evidence="3" type="ORF">CLV97_10136</name>
</gene>
<dbReference type="InterPro" id="IPR029052">
    <property type="entry name" value="Metallo-depent_PP-like"/>
</dbReference>
<dbReference type="InterPro" id="IPR004843">
    <property type="entry name" value="Calcineurin-like_PHP"/>
</dbReference>
<dbReference type="Gene3D" id="3.60.21.10">
    <property type="match status" value="1"/>
</dbReference>
<keyword evidence="3" id="KW-0269">Exonuclease</keyword>
<dbReference type="EMBL" id="PVNE01000001">
    <property type="protein sequence ID" value="PRX42548.1"/>
    <property type="molecule type" value="Genomic_DNA"/>
</dbReference>
<dbReference type="GO" id="GO:0004527">
    <property type="term" value="F:exonuclease activity"/>
    <property type="evidence" value="ECO:0007669"/>
    <property type="project" value="UniProtKB-KW"/>
</dbReference>
<organism evidence="3 4">
    <name type="scientific">Planifilum fimeticola</name>
    <dbReference type="NCBI Taxonomy" id="201975"/>
    <lineage>
        <taxon>Bacteria</taxon>
        <taxon>Bacillati</taxon>
        <taxon>Bacillota</taxon>
        <taxon>Bacilli</taxon>
        <taxon>Bacillales</taxon>
        <taxon>Thermoactinomycetaceae</taxon>
        <taxon>Planifilum</taxon>
    </lineage>
</organism>
<name>A0A2T0LJ62_9BACL</name>
<dbReference type="Proteomes" id="UP000237797">
    <property type="component" value="Unassembled WGS sequence"/>
</dbReference>
<accession>A0A2T0LJ62</accession>
<evidence type="ECO:0000313" key="4">
    <source>
        <dbReference type="Proteomes" id="UP000237797"/>
    </source>
</evidence>
<dbReference type="PANTHER" id="PTHR30337">
    <property type="entry name" value="COMPONENT OF ATP-DEPENDENT DSDNA EXONUCLEASE"/>
    <property type="match status" value="1"/>
</dbReference>
<comment type="caution">
    <text evidence="3">The sequence shown here is derived from an EMBL/GenBank/DDBJ whole genome shotgun (WGS) entry which is preliminary data.</text>
</comment>
<keyword evidence="1" id="KW-0378">Hydrolase</keyword>
<protein>
    <submittedName>
        <fullName evidence="3">DNA repair exonuclease SbcCD nuclease subunit</fullName>
    </submittedName>
</protein>
<sequence>MVKSFTFVHTADLHLDKPLEGWRGGQEQLLARREEFRRTFDRIVDLVKRRQADFLFIAGDLLEHRYAGRSTVRFVMEKLEELSGTKVLIAPGNHDPYRPDSWYRTERWPDHVHIFSSEWEHHYFSEYHLHLYGKGFADYEESTPSLPEIRDDGGKRIMVTHGTLTDREETSPYFPLQREALAALELDYVALGHIHQPSTIRLSNECRTVVRYPGSPEAVRWKETGERTVTVGTVGEGGLTVETVPVHTRRCEIDQVDITGCETPEEAVRRVTEKISGEEREAYRRIHFTGYRPRDWSISVEWASGQLRQAGFHYVECVDETIPDYDLEQLRRENGVVGVFVRRMEERISSAEPNEQKLLKRALYKGLDALLSREVVRG</sequence>
<reference evidence="3 4" key="1">
    <citation type="submission" date="2018-03" db="EMBL/GenBank/DDBJ databases">
        <title>Genomic Encyclopedia of Archaeal and Bacterial Type Strains, Phase II (KMG-II): from individual species to whole genera.</title>
        <authorList>
            <person name="Goeker M."/>
        </authorList>
    </citation>
    <scope>NUCLEOTIDE SEQUENCE [LARGE SCALE GENOMIC DNA]</scope>
    <source>
        <strain evidence="3 4">DSM 44946</strain>
    </source>
</reference>
<feature type="domain" description="Calcineurin-like phosphoesterase" evidence="2">
    <location>
        <begin position="6"/>
        <end position="197"/>
    </location>
</feature>
<keyword evidence="4" id="KW-1185">Reference proteome</keyword>
<dbReference type="PANTHER" id="PTHR30337:SF7">
    <property type="entry name" value="PHOSPHOESTERASE"/>
    <property type="match status" value="1"/>
</dbReference>
<dbReference type="AlphaFoldDB" id="A0A2T0LJ62"/>
<dbReference type="CDD" id="cd00840">
    <property type="entry name" value="MPP_Mre11_N"/>
    <property type="match status" value="1"/>
</dbReference>